<comment type="function">
    <text evidence="14">Catalyzes the conversion of isovaleryl-CoA/3-methylbutanoyl-CoA to 3-methylbut-2-enoyl-CoA as an intermediate step in the leucine (Leu) catabolic pathway. To a lesser extent, is also able to catalyze the oxidation of other saturated short-chain acyl-CoA thioesters as pentanoyl-CoA, hexenoyl-CoA and butenoyl-CoA.</text>
</comment>
<evidence type="ECO:0000256" key="12">
    <source>
        <dbReference type="ARBA" id="ARBA00023128"/>
    </source>
</evidence>
<evidence type="ECO:0000256" key="10">
    <source>
        <dbReference type="ARBA" id="ARBA00022946"/>
    </source>
</evidence>
<gene>
    <name evidence="26" type="ORF">PoB_000847200</name>
</gene>
<evidence type="ECO:0000313" key="26">
    <source>
        <dbReference type="EMBL" id="GFN81966.1"/>
    </source>
</evidence>
<dbReference type="InterPro" id="IPR034183">
    <property type="entry name" value="IVD"/>
</dbReference>
<evidence type="ECO:0000256" key="19">
    <source>
        <dbReference type="PIRSR" id="PIRSR634183-1"/>
    </source>
</evidence>
<evidence type="ECO:0000256" key="3">
    <source>
        <dbReference type="ARBA" id="ARBA00004898"/>
    </source>
</evidence>
<dbReference type="InterPro" id="IPR006091">
    <property type="entry name" value="Acyl-CoA_Oxase/DH_mid-dom"/>
</dbReference>
<dbReference type="InterPro" id="IPR009075">
    <property type="entry name" value="AcylCo_DH/oxidase_C"/>
</dbReference>
<dbReference type="SUPFAM" id="SSF56645">
    <property type="entry name" value="Acyl-CoA dehydrogenase NM domain-like"/>
    <property type="match status" value="1"/>
</dbReference>
<evidence type="ECO:0000259" key="24">
    <source>
        <dbReference type="Pfam" id="PF02770"/>
    </source>
</evidence>
<dbReference type="InterPro" id="IPR006089">
    <property type="entry name" value="Acyl-CoA_DH_CS"/>
</dbReference>
<dbReference type="InterPro" id="IPR013786">
    <property type="entry name" value="AcylCoA_DH/ox_N"/>
</dbReference>
<feature type="binding site" evidence="21">
    <location>
        <begin position="173"/>
        <end position="182"/>
    </location>
    <ligand>
        <name>FAD</name>
        <dbReference type="ChEBI" id="CHEBI:57692"/>
    </ligand>
</feature>
<dbReference type="Gene3D" id="1.10.540.10">
    <property type="entry name" value="Acyl-CoA dehydrogenase/oxidase, N-terminal domain"/>
    <property type="match status" value="1"/>
</dbReference>
<evidence type="ECO:0000256" key="15">
    <source>
        <dbReference type="ARBA" id="ARBA00047736"/>
    </source>
</evidence>
<feature type="domain" description="Acyl-CoA dehydrogenase/oxidase C-terminal" evidence="23">
    <location>
        <begin position="349"/>
        <end position="497"/>
    </location>
</feature>
<evidence type="ECO:0000256" key="8">
    <source>
        <dbReference type="ARBA" id="ARBA00022630"/>
    </source>
</evidence>
<feature type="binding site" evidence="21">
    <location>
        <begin position="485"/>
        <end position="487"/>
    </location>
    <ligand>
        <name>FAD</name>
        <dbReference type="ChEBI" id="CHEBI:57692"/>
    </ligand>
</feature>
<dbReference type="AlphaFoldDB" id="A0AAV3YIF8"/>
<keyword evidence="8 22" id="KW-0285">Flavoprotein</keyword>
<evidence type="ECO:0000259" key="25">
    <source>
        <dbReference type="Pfam" id="PF02771"/>
    </source>
</evidence>
<evidence type="ECO:0000256" key="2">
    <source>
        <dbReference type="ARBA" id="ARBA00004173"/>
    </source>
</evidence>
<comment type="catalytic activity">
    <reaction evidence="16">
        <text>pentanoyl-CoA + oxidized [electron-transfer flavoprotein] + H(+) = (2E)-pentenoyl-CoA + reduced [electron-transfer flavoprotein]</text>
        <dbReference type="Rhea" id="RHEA:43456"/>
        <dbReference type="Rhea" id="RHEA-COMP:10685"/>
        <dbReference type="Rhea" id="RHEA-COMP:10686"/>
        <dbReference type="ChEBI" id="CHEBI:15378"/>
        <dbReference type="ChEBI" id="CHEBI:57389"/>
        <dbReference type="ChEBI" id="CHEBI:57692"/>
        <dbReference type="ChEBI" id="CHEBI:58307"/>
        <dbReference type="ChEBI" id="CHEBI:86160"/>
    </reaction>
</comment>
<evidence type="ECO:0000256" key="7">
    <source>
        <dbReference type="ARBA" id="ARBA00018258"/>
    </source>
</evidence>
<proteinExistence type="inferred from homology"/>
<dbReference type="GO" id="GO:0006552">
    <property type="term" value="P:L-leucine catabolic process"/>
    <property type="evidence" value="ECO:0007669"/>
    <property type="project" value="TreeGrafter"/>
</dbReference>
<evidence type="ECO:0000256" key="18">
    <source>
        <dbReference type="ARBA" id="ARBA00052875"/>
    </source>
</evidence>
<dbReference type="EMBL" id="BLXT01000975">
    <property type="protein sequence ID" value="GFN81966.1"/>
    <property type="molecule type" value="Genomic_DNA"/>
</dbReference>
<keyword evidence="9 21" id="KW-0274">FAD</keyword>
<feature type="binding site" evidence="20">
    <location>
        <position position="182"/>
    </location>
    <ligand>
        <name>substrate</name>
    </ligand>
</feature>
<comment type="subcellular location">
    <subcellularLocation>
        <location evidence="2">Mitochondrion</location>
    </subcellularLocation>
</comment>
<feature type="binding site" evidence="20">
    <location>
        <position position="353"/>
    </location>
    <ligand>
        <name>substrate</name>
    </ligand>
</feature>
<name>A0AAV3YIF8_9GAST</name>
<feature type="binding site" evidence="21">
    <location>
        <begin position="456"/>
        <end position="460"/>
    </location>
    <ligand>
        <name>FAD</name>
        <dbReference type="ChEBI" id="CHEBI:57692"/>
    </ligand>
</feature>
<keyword evidence="10" id="KW-0809">Transit peptide</keyword>
<dbReference type="Pfam" id="PF00441">
    <property type="entry name" value="Acyl-CoA_dh_1"/>
    <property type="match status" value="1"/>
</dbReference>
<comment type="cofactor">
    <cofactor evidence="1 21 22">
        <name>FAD</name>
        <dbReference type="ChEBI" id="CHEBI:57692"/>
    </cofactor>
</comment>
<dbReference type="InterPro" id="IPR046373">
    <property type="entry name" value="Acyl-CoA_Oxase/DH_mid-dom_sf"/>
</dbReference>
<accession>A0AAV3YIF8</accession>
<organism evidence="26 27">
    <name type="scientific">Plakobranchus ocellatus</name>
    <dbReference type="NCBI Taxonomy" id="259542"/>
    <lineage>
        <taxon>Eukaryota</taxon>
        <taxon>Metazoa</taxon>
        <taxon>Spiralia</taxon>
        <taxon>Lophotrochozoa</taxon>
        <taxon>Mollusca</taxon>
        <taxon>Gastropoda</taxon>
        <taxon>Heterobranchia</taxon>
        <taxon>Euthyneura</taxon>
        <taxon>Panpulmonata</taxon>
        <taxon>Sacoglossa</taxon>
        <taxon>Placobranchoidea</taxon>
        <taxon>Plakobranchidae</taxon>
        <taxon>Plakobranchus</taxon>
    </lineage>
</organism>
<dbReference type="PANTHER" id="PTHR43884:SF12">
    <property type="entry name" value="ISOVALERYL-COA DEHYDROGENASE, MITOCHONDRIAL-RELATED"/>
    <property type="match status" value="1"/>
</dbReference>
<keyword evidence="27" id="KW-1185">Reference proteome</keyword>
<evidence type="ECO:0000256" key="4">
    <source>
        <dbReference type="ARBA" id="ARBA00009347"/>
    </source>
</evidence>
<dbReference type="CDD" id="cd01156">
    <property type="entry name" value="IVD"/>
    <property type="match status" value="1"/>
</dbReference>
<dbReference type="InterPro" id="IPR009100">
    <property type="entry name" value="AcylCoA_DH/oxidase_NM_dom_sf"/>
</dbReference>
<dbReference type="Pfam" id="PF02770">
    <property type="entry name" value="Acyl-CoA_dh_M"/>
    <property type="match status" value="1"/>
</dbReference>
<dbReference type="Gene3D" id="2.40.110.10">
    <property type="entry name" value="Butyryl-CoA Dehydrogenase, subunit A, domain 2"/>
    <property type="match status" value="1"/>
</dbReference>
<feature type="binding site" evidence="20">
    <location>
        <begin position="483"/>
        <end position="484"/>
    </location>
    <ligand>
        <name>substrate</name>
    </ligand>
</feature>
<evidence type="ECO:0000259" key="23">
    <source>
        <dbReference type="Pfam" id="PF00441"/>
    </source>
</evidence>
<dbReference type="FunFam" id="1.10.540.10:FF:000007">
    <property type="entry name" value="Isovaleryl-CoA dehydrogenase, mitochondrial"/>
    <property type="match status" value="1"/>
</dbReference>
<protein>
    <recommendedName>
        <fullName evidence="7">Isovaleryl-CoA dehydrogenase, mitochondrial</fullName>
        <ecNumber evidence="6">1.3.8.1</ecNumber>
        <ecNumber evidence="5">1.3.8.4</ecNumber>
    </recommendedName>
    <alternativeName>
        <fullName evidence="13">Butyryl-CoA dehydrogenase</fullName>
    </alternativeName>
</protein>
<dbReference type="GO" id="GO:0008470">
    <property type="term" value="F:3-methylbutanoyl-CoA dehydrogenase activity"/>
    <property type="evidence" value="ECO:0007669"/>
    <property type="project" value="UniProtKB-EC"/>
</dbReference>
<evidence type="ECO:0000256" key="11">
    <source>
        <dbReference type="ARBA" id="ARBA00023002"/>
    </source>
</evidence>
<evidence type="ECO:0000256" key="16">
    <source>
        <dbReference type="ARBA" id="ARBA00048345"/>
    </source>
</evidence>
<keyword evidence="11 22" id="KW-0560">Oxidoreductase</keyword>
<dbReference type="InterPro" id="IPR036250">
    <property type="entry name" value="AcylCo_DH-like_C"/>
</dbReference>
<dbReference type="Pfam" id="PF02771">
    <property type="entry name" value="Acyl-CoA_dh_N"/>
    <property type="match status" value="1"/>
</dbReference>
<dbReference type="FunFam" id="2.40.110.10:FF:000004">
    <property type="entry name" value="Isovaleryl-CoA dehydrogenase, mitochondrial"/>
    <property type="match status" value="1"/>
</dbReference>
<dbReference type="SUPFAM" id="SSF47203">
    <property type="entry name" value="Acyl-CoA dehydrogenase C-terminal domain-like"/>
    <property type="match status" value="1"/>
</dbReference>
<evidence type="ECO:0000256" key="21">
    <source>
        <dbReference type="PIRSR" id="PIRSR634183-3"/>
    </source>
</evidence>
<evidence type="ECO:0000256" key="13">
    <source>
        <dbReference type="ARBA" id="ARBA00031895"/>
    </source>
</evidence>
<evidence type="ECO:0000256" key="20">
    <source>
        <dbReference type="PIRSR" id="PIRSR634183-2"/>
    </source>
</evidence>
<feature type="binding site" evidence="21">
    <location>
        <position position="388"/>
    </location>
    <ligand>
        <name>FAD</name>
        <dbReference type="ChEBI" id="CHEBI:57692"/>
    </ligand>
</feature>
<evidence type="ECO:0000256" key="5">
    <source>
        <dbReference type="ARBA" id="ARBA00012044"/>
    </source>
</evidence>
<sequence length="502" mass="54704">MAAVTCRLGLRCGRRLKSGSSSWLIKGRNNVSLPTVTSRASSFYPINDSLYNLTDEQKQLRESVFQFAQKELAPKAAEIDRTNEFKDFRDFWLKCGEMGLHGATAPSKYGGSDMSYLDHCLIMEEMSRASAAVALSYGAHSNLCINQIVRNGNEEQKQKYLPELVSGKKVGALAMSEANAGSDVVSMKTTATKKGDHYILNGTKFWITNGPDADVLVVYAKTDPTNPKPQHGITAFLIEKGMPGFSTSPKLDKLGMRGSNTCELVFEDCAVPVSNVLGGEGNGVYVLFGGLDIERGIGAAGPLGYRTNSVVEIKPEDLIFSKTGELNPSNASSFNHSIMYPENVVGEIGQGVYVLMSGLDIERLVLAAGPIGIMQACCDIAFQYAHIRECFGEKIGHFQMIQSKMADMYTTLSVSRSYTYNVARALDRGERHPNDCAGAILYTAEAATKMALDAIQILGGNGYINDYPTGRLLRDAKLYEIGAGTSEVRRMIIARAINAYYR</sequence>
<reference evidence="26 27" key="1">
    <citation type="journal article" date="2021" name="Elife">
        <title>Chloroplast acquisition without the gene transfer in kleptoplastic sea slugs, Plakobranchus ocellatus.</title>
        <authorList>
            <person name="Maeda T."/>
            <person name="Takahashi S."/>
            <person name="Yoshida T."/>
            <person name="Shimamura S."/>
            <person name="Takaki Y."/>
            <person name="Nagai Y."/>
            <person name="Toyoda A."/>
            <person name="Suzuki Y."/>
            <person name="Arimoto A."/>
            <person name="Ishii H."/>
            <person name="Satoh N."/>
            <person name="Nishiyama T."/>
            <person name="Hasebe M."/>
            <person name="Maruyama T."/>
            <person name="Minagawa J."/>
            <person name="Obokata J."/>
            <person name="Shigenobu S."/>
        </authorList>
    </citation>
    <scope>NUCLEOTIDE SEQUENCE [LARGE SCALE GENOMIC DNA]</scope>
</reference>
<evidence type="ECO:0000256" key="6">
    <source>
        <dbReference type="ARBA" id="ARBA00012046"/>
    </source>
</evidence>
<comment type="pathway">
    <text evidence="3">Amino-acid degradation; L-leucine degradation; (S)-3-hydroxy-3-methylglutaryl-CoA from 3-isovaleryl-CoA: step 1/3.</text>
</comment>
<evidence type="ECO:0000313" key="27">
    <source>
        <dbReference type="Proteomes" id="UP000735302"/>
    </source>
</evidence>
<dbReference type="EC" id="1.3.8.4" evidence="5"/>
<dbReference type="FunFam" id="1.20.140.10:FF:000003">
    <property type="entry name" value="isovaleryl-CoA dehydrogenase, mitochondrial"/>
    <property type="match status" value="1"/>
</dbReference>
<dbReference type="GO" id="GO:0050660">
    <property type="term" value="F:flavin adenine dinucleotide binding"/>
    <property type="evidence" value="ECO:0007669"/>
    <property type="project" value="InterPro"/>
</dbReference>
<dbReference type="GO" id="GO:0005739">
    <property type="term" value="C:mitochondrion"/>
    <property type="evidence" value="ECO:0007669"/>
    <property type="project" value="UniProtKB-SubCell"/>
</dbReference>
<dbReference type="InterPro" id="IPR037069">
    <property type="entry name" value="AcylCoA_DH/ox_N_sf"/>
</dbReference>
<feature type="binding site" evidence="20">
    <location>
        <begin position="360"/>
        <end position="363"/>
    </location>
    <ligand>
        <name>substrate</name>
    </ligand>
</feature>
<feature type="domain" description="Acyl-CoA dehydrogenase/oxidase N-terminal" evidence="25">
    <location>
        <begin position="54"/>
        <end position="168"/>
    </location>
</feature>
<dbReference type="PROSITE" id="PS00072">
    <property type="entry name" value="ACYL_COA_DH_1"/>
    <property type="match status" value="1"/>
</dbReference>
<dbReference type="EC" id="1.3.8.1" evidence="6"/>
<comment type="caution">
    <text evidence="26">The sequence shown here is derived from an EMBL/GenBank/DDBJ whole genome shotgun (WGS) entry which is preliminary data.</text>
</comment>
<evidence type="ECO:0000256" key="14">
    <source>
        <dbReference type="ARBA" id="ARBA00045583"/>
    </source>
</evidence>
<dbReference type="PROSITE" id="PS00073">
    <property type="entry name" value="ACYL_COA_DH_2"/>
    <property type="match status" value="1"/>
</dbReference>
<feature type="active site" description="Proton acceptor" evidence="19">
    <location>
        <position position="362"/>
    </location>
</feature>
<dbReference type="Proteomes" id="UP000735302">
    <property type="component" value="Unassembled WGS sequence"/>
</dbReference>
<evidence type="ECO:0000256" key="17">
    <source>
        <dbReference type="ARBA" id="ARBA00048375"/>
    </source>
</evidence>
<comment type="catalytic activity">
    <reaction evidence="18">
        <text>3-methylbutanoyl-CoA + oxidized [electron-transfer flavoprotein] + H(+) = 3-methylbut-2-enoyl-CoA + reduced [electron-transfer flavoprotein]</text>
        <dbReference type="Rhea" id="RHEA:12276"/>
        <dbReference type="Rhea" id="RHEA-COMP:10685"/>
        <dbReference type="Rhea" id="RHEA-COMP:10686"/>
        <dbReference type="ChEBI" id="CHEBI:15378"/>
        <dbReference type="ChEBI" id="CHEBI:57344"/>
        <dbReference type="ChEBI" id="CHEBI:57345"/>
        <dbReference type="ChEBI" id="CHEBI:57692"/>
        <dbReference type="ChEBI" id="CHEBI:58307"/>
        <dbReference type="EC" id="1.3.8.4"/>
    </reaction>
</comment>
<dbReference type="Gene3D" id="1.20.140.10">
    <property type="entry name" value="Butyryl-CoA Dehydrogenase, subunit A, domain 3"/>
    <property type="match status" value="1"/>
</dbReference>
<evidence type="ECO:0000256" key="1">
    <source>
        <dbReference type="ARBA" id="ARBA00001974"/>
    </source>
</evidence>
<feature type="binding site" evidence="21">
    <location>
        <begin position="206"/>
        <end position="208"/>
    </location>
    <ligand>
        <name>FAD</name>
        <dbReference type="ChEBI" id="CHEBI:57692"/>
    </ligand>
</feature>
<keyword evidence="12" id="KW-0496">Mitochondrion</keyword>
<comment type="catalytic activity">
    <reaction evidence="15">
        <text>butanoyl-CoA + oxidized [electron-transfer flavoprotein] + H(+) = (2E)-butenoyl-CoA + reduced [electron-transfer flavoprotein]</text>
        <dbReference type="Rhea" id="RHEA:24004"/>
        <dbReference type="Rhea" id="RHEA-COMP:10685"/>
        <dbReference type="Rhea" id="RHEA-COMP:10686"/>
        <dbReference type="ChEBI" id="CHEBI:15378"/>
        <dbReference type="ChEBI" id="CHEBI:57332"/>
        <dbReference type="ChEBI" id="CHEBI:57371"/>
        <dbReference type="ChEBI" id="CHEBI:57692"/>
        <dbReference type="ChEBI" id="CHEBI:58307"/>
        <dbReference type="EC" id="1.3.8.1"/>
    </reaction>
</comment>
<feature type="binding site" evidence="21">
    <location>
        <position position="399"/>
    </location>
    <ligand>
        <name>FAD</name>
        <dbReference type="ChEBI" id="CHEBI:57692"/>
    </ligand>
</feature>
<feature type="domain" description="Acyl-CoA oxidase/dehydrogenase middle" evidence="24">
    <location>
        <begin position="172"/>
        <end position="269"/>
    </location>
</feature>
<dbReference type="PANTHER" id="PTHR43884">
    <property type="entry name" value="ACYL-COA DEHYDROGENASE"/>
    <property type="match status" value="1"/>
</dbReference>
<comment type="catalytic activity">
    <reaction evidence="17">
        <text>hexanoyl-CoA + oxidized [electron-transfer flavoprotein] + H(+) = (2E)-hexenoyl-CoA + reduced [electron-transfer flavoprotein]</text>
        <dbReference type="Rhea" id="RHEA:43464"/>
        <dbReference type="Rhea" id="RHEA-COMP:10685"/>
        <dbReference type="Rhea" id="RHEA-COMP:10686"/>
        <dbReference type="ChEBI" id="CHEBI:15378"/>
        <dbReference type="ChEBI" id="CHEBI:57692"/>
        <dbReference type="ChEBI" id="CHEBI:58307"/>
        <dbReference type="ChEBI" id="CHEBI:62077"/>
        <dbReference type="ChEBI" id="CHEBI:62620"/>
    </reaction>
</comment>
<evidence type="ECO:0000256" key="9">
    <source>
        <dbReference type="ARBA" id="ARBA00022827"/>
    </source>
</evidence>
<comment type="similarity">
    <text evidence="4 22">Belongs to the acyl-CoA dehydrogenase family.</text>
</comment>
<evidence type="ECO:0000256" key="22">
    <source>
        <dbReference type="RuleBase" id="RU362125"/>
    </source>
</evidence>